<dbReference type="Pfam" id="PF04564">
    <property type="entry name" value="U-box"/>
    <property type="match status" value="1"/>
</dbReference>
<dbReference type="PANTHER" id="PTHR46573">
    <property type="entry name" value="WD REPEAT, SAM AND U-BOX DOMAIN-CONTAINING PROTEIN 1"/>
    <property type="match status" value="1"/>
</dbReference>
<evidence type="ECO:0000259" key="4">
    <source>
        <dbReference type="PROSITE" id="PS51698"/>
    </source>
</evidence>
<organism evidence="5">
    <name type="scientific">Arundo donax</name>
    <name type="common">Giant reed</name>
    <name type="synonym">Donax arundinaceus</name>
    <dbReference type="NCBI Taxonomy" id="35708"/>
    <lineage>
        <taxon>Eukaryota</taxon>
        <taxon>Viridiplantae</taxon>
        <taxon>Streptophyta</taxon>
        <taxon>Embryophyta</taxon>
        <taxon>Tracheophyta</taxon>
        <taxon>Spermatophyta</taxon>
        <taxon>Magnoliopsida</taxon>
        <taxon>Liliopsida</taxon>
        <taxon>Poales</taxon>
        <taxon>Poaceae</taxon>
        <taxon>PACMAD clade</taxon>
        <taxon>Arundinoideae</taxon>
        <taxon>Arundineae</taxon>
        <taxon>Arundo</taxon>
    </lineage>
</organism>
<protein>
    <recommendedName>
        <fullName evidence="4">U-box domain-containing protein</fullName>
    </recommendedName>
</protein>
<dbReference type="PANTHER" id="PTHR46573:SF1">
    <property type="entry name" value="WD REPEAT, SAM AND U-BOX DOMAIN-CONTAINING PROTEIN 1"/>
    <property type="match status" value="1"/>
</dbReference>
<dbReference type="UniPathway" id="UPA00143"/>
<comment type="pathway">
    <text evidence="1">Protein modification; protein ubiquitination.</text>
</comment>
<reference evidence="5" key="1">
    <citation type="submission" date="2014-09" db="EMBL/GenBank/DDBJ databases">
        <authorList>
            <person name="Magalhaes I.L.F."/>
            <person name="Oliveira U."/>
            <person name="Santos F.R."/>
            <person name="Vidigal T.H.D.A."/>
            <person name="Brescovit A.D."/>
            <person name="Santos A.J."/>
        </authorList>
    </citation>
    <scope>NUCLEOTIDE SEQUENCE</scope>
    <source>
        <tissue evidence="5">Shoot tissue taken approximately 20 cm above the soil surface</tissue>
    </source>
</reference>
<evidence type="ECO:0000313" key="5">
    <source>
        <dbReference type="EMBL" id="JAD59333.1"/>
    </source>
</evidence>
<dbReference type="CDD" id="cd16655">
    <property type="entry name" value="RING-Ubox_WDSUB1-like"/>
    <property type="match status" value="1"/>
</dbReference>
<dbReference type="InterPro" id="IPR052085">
    <property type="entry name" value="WD-SAM-U-box"/>
</dbReference>
<feature type="domain" description="U-box" evidence="4">
    <location>
        <begin position="25"/>
        <end position="96"/>
    </location>
</feature>
<accession>A0A0A9BAX8</accession>
<dbReference type="SMART" id="SM00504">
    <property type="entry name" value="Ubox"/>
    <property type="match status" value="1"/>
</dbReference>
<dbReference type="GO" id="GO:0016567">
    <property type="term" value="P:protein ubiquitination"/>
    <property type="evidence" value="ECO:0007669"/>
    <property type="project" value="UniProtKB-UniPathway"/>
</dbReference>
<dbReference type="GO" id="GO:0004842">
    <property type="term" value="F:ubiquitin-protein transferase activity"/>
    <property type="evidence" value="ECO:0007669"/>
    <property type="project" value="InterPro"/>
</dbReference>
<dbReference type="Gene3D" id="3.30.40.10">
    <property type="entry name" value="Zinc/RING finger domain, C3HC4 (zinc finger)"/>
    <property type="match status" value="1"/>
</dbReference>
<name>A0A0A9BAX8_ARUDO</name>
<keyword evidence="2" id="KW-0808">Transferase</keyword>
<feature type="compositionally biased region" description="Low complexity" evidence="3">
    <location>
        <begin position="10"/>
        <end position="21"/>
    </location>
</feature>
<dbReference type="AlphaFoldDB" id="A0A0A9BAX8"/>
<evidence type="ECO:0000256" key="3">
    <source>
        <dbReference type="SAM" id="MobiDB-lite"/>
    </source>
</evidence>
<proteinExistence type="predicted"/>
<evidence type="ECO:0000256" key="2">
    <source>
        <dbReference type="ARBA" id="ARBA00022679"/>
    </source>
</evidence>
<reference evidence="5" key="2">
    <citation type="journal article" date="2015" name="Data Brief">
        <title>Shoot transcriptome of the giant reed, Arundo donax.</title>
        <authorList>
            <person name="Barrero R.A."/>
            <person name="Guerrero F.D."/>
            <person name="Moolhuijzen P."/>
            <person name="Goolsby J.A."/>
            <person name="Tidwell J."/>
            <person name="Bellgard S.E."/>
            <person name="Bellgard M.I."/>
        </authorList>
    </citation>
    <scope>NUCLEOTIDE SEQUENCE</scope>
    <source>
        <tissue evidence="5">Shoot tissue taken approximately 20 cm above the soil surface</tissue>
    </source>
</reference>
<dbReference type="PROSITE" id="PS51698">
    <property type="entry name" value="U_BOX"/>
    <property type="match status" value="1"/>
</dbReference>
<feature type="region of interest" description="Disordered" evidence="3">
    <location>
        <begin position="1"/>
        <end position="23"/>
    </location>
</feature>
<dbReference type="EMBL" id="GBRH01238562">
    <property type="protein sequence ID" value="JAD59333.1"/>
    <property type="molecule type" value="Transcribed_RNA"/>
</dbReference>
<evidence type="ECO:0000256" key="1">
    <source>
        <dbReference type="ARBA" id="ARBA00004906"/>
    </source>
</evidence>
<sequence>MIKEASSPLSQSSRSIFSGSSRAIGTPSYFLCPISQGVMRDPQVAADGFTYEADALRDWFDSGHDTSPVTNIALSNCDTVPNHALRLAIQEYLQQN</sequence>
<dbReference type="InterPro" id="IPR003613">
    <property type="entry name" value="Ubox_domain"/>
</dbReference>
<dbReference type="InterPro" id="IPR013083">
    <property type="entry name" value="Znf_RING/FYVE/PHD"/>
</dbReference>
<dbReference type="SUPFAM" id="SSF57850">
    <property type="entry name" value="RING/U-box"/>
    <property type="match status" value="1"/>
</dbReference>